<keyword evidence="3 5" id="KW-1133">Transmembrane helix</keyword>
<keyword evidence="5" id="KW-1003">Cell membrane</keyword>
<evidence type="ECO:0000256" key="5">
    <source>
        <dbReference type="HAMAP-Rule" id="MF_00902"/>
    </source>
</evidence>
<evidence type="ECO:0000313" key="6">
    <source>
        <dbReference type="EMBL" id="BCI65587.1"/>
    </source>
</evidence>
<dbReference type="HAMAP" id="MF_00902">
    <property type="entry name" value="TatC"/>
    <property type="match status" value="1"/>
</dbReference>
<evidence type="ECO:0000313" key="7">
    <source>
        <dbReference type="Proteomes" id="UP000515220"/>
    </source>
</evidence>
<dbReference type="NCBIfam" id="TIGR00945">
    <property type="entry name" value="tatC"/>
    <property type="match status" value="1"/>
</dbReference>
<keyword evidence="2 5" id="KW-0812">Transmembrane</keyword>
<keyword evidence="4 5" id="KW-0472">Membrane</keyword>
<comment type="function">
    <text evidence="5">Part of the twin-arginine translocation (Tat) system that transports large folded proteins containing a characteristic twin-arginine motif in their signal peptide across membranes. Together with TatB, TatC is part of a receptor directly interacting with Tat signal peptides.</text>
</comment>
<name>A0A6S6P9Y0_ACEAC</name>
<dbReference type="GO" id="GO:0009977">
    <property type="term" value="F:proton motive force dependent protein transmembrane transporter activity"/>
    <property type="evidence" value="ECO:0007669"/>
    <property type="project" value="TreeGrafter"/>
</dbReference>
<sequence length="270" mass="30326">MTTTDNPIHDEPMPLLEHLIELRRRLIWSAVTFAIAFAVCYHYAQDIYLFLARPLGDIMRQKGEQPHLIYTALYEAFFTYIRVAAFGAAFISFPMISTQLWMFIAPGLYRSEKRAFAPFLIATPILFLMGAALAYYFIFPMAWKFFLSFQTSGGADGLQIELQAKVSEYLTLVMKLIMAFGIAFELPVALTLLAMVGIVTSDQLRKFRRYAIVGAFVAAAILTPPDVITQTGLAVPLVILYEISIISARLVEPKKPSVTEEGETEEKEVS</sequence>
<proteinExistence type="inferred from homology"/>
<comment type="similarity">
    <text evidence="5">Belongs to the TatC family.</text>
</comment>
<keyword evidence="5" id="KW-0653">Protein transport</keyword>
<dbReference type="InterPro" id="IPR002033">
    <property type="entry name" value="TatC"/>
</dbReference>
<dbReference type="GO" id="GO:0043953">
    <property type="term" value="P:protein transport by the Tat complex"/>
    <property type="evidence" value="ECO:0007669"/>
    <property type="project" value="UniProtKB-UniRule"/>
</dbReference>
<dbReference type="PANTHER" id="PTHR30371">
    <property type="entry name" value="SEC-INDEPENDENT PROTEIN TRANSLOCASE PROTEIN TATC"/>
    <property type="match status" value="1"/>
</dbReference>
<dbReference type="GO" id="GO:0033281">
    <property type="term" value="C:TAT protein transport complex"/>
    <property type="evidence" value="ECO:0007669"/>
    <property type="project" value="UniProtKB-UniRule"/>
</dbReference>
<evidence type="ECO:0000256" key="3">
    <source>
        <dbReference type="ARBA" id="ARBA00022989"/>
    </source>
</evidence>
<dbReference type="GO" id="GO:0065002">
    <property type="term" value="P:intracellular protein transmembrane transport"/>
    <property type="evidence" value="ECO:0007669"/>
    <property type="project" value="TreeGrafter"/>
</dbReference>
<dbReference type="PANTHER" id="PTHR30371:SF0">
    <property type="entry name" value="SEC-INDEPENDENT PROTEIN TRANSLOCASE PROTEIN TATC, CHLOROPLASTIC-RELATED"/>
    <property type="match status" value="1"/>
</dbReference>
<comment type="caution">
    <text evidence="5">Lacks conserved residue(s) required for the propagation of feature annotation.</text>
</comment>
<dbReference type="EMBL" id="AP023326">
    <property type="protein sequence ID" value="BCI65587.1"/>
    <property type="molecule type" value="Genomic_DNA"/>
</dbReference>
<gene>
    <name evidence="5 6" type="primary">tatC</name>
    <name evidence="6" type="ORF">AAJCM20276_02110</name>
</gene>
<feature type="transmembrane region" description="Helical" evidence="5">
    <location>
        <begin position="176"/>
        <end position="198"/>
    </location>
</feature>
<evidence type="ECO:0000256" key="1">
    <source>
        <dbReference type="ARBA" id="ARBA00004141"/>
    </source>
</evidence>
<feature type="transmembrane region" description="Helical" evidence="5">
    <location>
        <begin position="116"/>
        <end position="138"/>
    </location>
</feature>
<evidence type="ECO:0000256" key="4">
    <source>
        <dbReference type="ARBA" id="ARBA00023136"/>
    </source>
</evidence>
<dbReference type="Pfam" id="PF00902">
    <property type="entry name" value="TatC"/>
    <property type="match status" value="1"/>
</dbReference>
<comment type="subunit">
    <text evidence="5">The Tat system comprises two distinct complexes: a TatABC complex, containing multiple copies of TatA, TatB and TatC subunits, and a separate TatA complex, containing only TatA subunits. Substrates initially bind to the TatABC complex, which probably triggers association of the separate TatA complex to form the active translocon.</text>
</comment>
<comment type="subcellular location">
    <subcellularLocation>
        <location evidence="5">Cell membrane</location>
        <topology evidence="5">Multi-pass membrane protein</topology>
    </subcellularLocation>
    <subcellularLocation>
        <location evidence="1">Membrane</location>
        <topology evidence="1">Multi-pass membrane protein</topology>
    </subcellularLocation>
</comment>
<feature type="transmembrane region" description="Helical" evidence="5">
    <location>
        <begin position="210"/>
        <end position="227"/>
    </location>
</feature>
<accession>A0A6S6P9Y0</accession>
<evidence type="ECO:0000256" key="2">
    <source>
        <dbReference type="ARBA" id="ARBA00022692"/>
    </source>
</evidence>
<protein>
    <recommendedName>
        <fullName evidence="5">Sec-independent protein translocase protein TatC</fullName>
    </recommendedName>
</protein>
<organism evidence="6 7">
    <name type="scientific">Acetobacter aceti</name>
    <dbReference type="NCBI Taxonomy" id="435"/>
    <lineage>
        <taxon>Bacteria</taxon>
        <taxon>Pseudomonadati</taxon>
        <taxon>Pseudomonadota</taxon>
        <taxon>Alphaproteobacteria</taxon>
        <taxon>Acetobacterales</taxon>
        <taxon>Acetobacteraceae</taxon>
        <taxon>Acetobacter</taxon>
        <taxon>Acetobacter subgen. Acetobacter</taxon>
    </lineage>
</organism>
<feature type="transmembrane region" description="Helical" evidence="5">
    <location>
        <begin position="80"/>
        <end position="104"/>
    </location>
</feature>
<keyword evidence="5" id="KW-0811">Translocation</keyword>
<dbReference type="InterPro" id="IPR019820">
    <property type="entry name" value="Sec-indep_translocase_CS"/>
</dbReference>
<reference evidence="6 7" key="1">
    <citation type="submission" date="2020-07" db="EMBL/GenBank/DDBJ databases">
        <title>Complete Genome Sequence of an acetic acid bacterium, Acetobacter aceti JCM20276.</title>
        <authorList>
            <person name="Hirose Y."/>
            <person name="Mihara H."/>
        </authorList>
    </citation>
    <scope>NUCLEOTIDE SEQUENCE [LARGE SCALE GENOMIC DNA]</scope>
    <source>
        <strain evidence="6 7">JCM20276</strain>
    </source>
</reference>
<feature type="transmembrane region" description="Helical" evidence="5">
    <location>
        <begin position="26"/>
        <end position="44"/>
    </location>
</feature>
<keyword evidence="5" id="KW-0813">Transport</keyword>
<dbReference type="PROSITE" id="PS01218">
    <property type="entry name" value="TATC"/>
    <property type="match status" value="1"/>
</dbReference>
<dbReference type="PRINTS" id="PR01840">
    <property type="entry name" value="TATCFAMILY"/>
</dbReference>
<dbReference type="Proteomes" id="UP000515220">
    <property type="component" value="Chromosome"/>
</dbReference>
<dbReference type="AlphaFoldDB" id="A0A6S6P9Y0"/>